<name>A0A9D4LHT5_DREPO</name>
<protein>
    <submittedName>
        <fullName evidence="2">Uncharacterized protein</fullName>
    </submittedName>
</protein>
<keyword evidence="3" id="KW-1185">Reference proteome</keyword>
<reference evidence="2" key="1">
    <citation type="journal article" date="2019" name="bioRxiv">
        <title>The Genome of the Zebra Mussel, Dreissena polymorpha: A Resource for Invasive Species Research.</title>
        <authorList>
            <person name="McCartney M.A."/>
            <person name="Auch B."/>
            <person name="Kono T."/>
            <person name="Mallez S."/>
            <person name="Zhang Y."/>
            <person name="Obille A."/>
            <person name="Becker A."/>
            <person name="Abrahante J.E."/>
            <person name="Garbe J."/>
            <person name="Badalamenti J.P."/>
            <person name="Herman A."/>
            <person name="Mangelson H."/>
            <person name="Liachko I."/>
            <person name="Sullivan S."/>
            <person name="Sone E.D."/>
            <person name="Koren S."/>
            <person name="Silverstein K.A.T."/>
            <person name="Beckman K.B."/>
            <person name="Gohl D.M."/>
        </authorList>
    </citation>
    <scope>NUCLEOTIDE SEQUENCE</scope>
    <source>
        <strain evidence="2">Duluth1</strain>
        <tissue evidence="2">Whole animal</tissue>
    </source>
</reference>
<evidence type="ECO:0000313" key="2">
    <source>
        <dbReference type="EMBL" id="KAH3857607.1"/>
    </source>
</evidence>
<organism evidence="2 3">
    <name type="scientific">Dreissena polymorpha</name>
    <name type="common">Zebra mussel</name>
    <name type="synonym">Mytilus polymorpha</name>
    <dbReference type="NCBI Taxonomy" id="45954"/>
    <lineage>
        <taxon>Eukaryota</taxon>
        <taxon>Metazoa</taxon>
        <taxon>Spiralia</taxon>
        <taxon>Lophotrochozoa</taxon>
        <taxon>Mollusca</taxon>
        <taxon>Bivalvia</taxon>
        <taxon>Autobranchia</taxon>
        <taxon>Heteroconchia</taxon>
        <taxon>Euheterodonta</taxon>
        <taxon>Imparidentia</taxon>
        <taxon>Neoheterodontei</taxon>
        <taxon>Myida</taxon>
        <taxon>Dreissenoidea</taxon>
        <taxon>Dreissenidae</taxon>
        <taxon>Dreissena</taxon>
    </lineage>
</organism>
<dbReference type="EMBL" id="JAIWYP010000003">
    <property type="protein sequence ID" value="KAH3857601.1"/>
    <property type="molecule type" value="Genomic_DNA"/>
</dbReference>
<dbReference type="EMBL" id="JAIWYP010000003">
    <property type="protein sequence ID" value="KAH3857607.1"/>
    <property type="molecule type" value="Genomic_DNA"/>
</dbReference>
<evidence type="ECO:0000313" key="1">
    <source>
        <dbReference type="EMBL" id="KAH3857601.1"/>
    </source>
</evidence>
<accession>A0A9D4LHT5</accession>
<dbReference type="AlphaFoldDB" id="A0A9D4LHT5"/>
<proteinExistence type="predicted"/>
<sequence length="50" mass="6118">MEYCYTAWKQYQEDQIHFQEKGQASRYVTNRYHCTSSVTSILDHLQWETL</sequence>
<evidence type="ECO:0000313" key="3">
    <source>
        <dbReference type="Proteomes" id="UP000828390"/>
    </source>
</evidence>
<comment type="caution">
    <text evidence="2">The sequence shown here is derived from an EMBL/GenBank/DDBJ whole genome shotgun (WGS) entry which is preliminary data.</text>
</comment>
<gene>
    <name evidence="1" type="ORF">DPMN_100212</name>
    <name evidence="2" type="ORF">DPMN_100218</name>
</gene>
<dbReference type="Proteomes" id="UP000828390">
    <property type="component" value="Unassembled WGS sequence"/>
</dbReference>
<reference evidence="2" key="2">
    <citation type="submission" date="2020-11" db="EMBL/GenBank/DDBJ databases">
        <authorList>
            <person name="McCartney M.A."/>
            <person name="Auch B."/>
            <person name="Kono T."/>
            <person name="Mallez S."/>
            <person name="Becker A."/>
            <person name="Gohl D.M."/>
            <person name="Silverstein K.A.T."/>
            <person name="Koren S."/>
            <person name="Bechman K.B."/>
            <person name="Herman A."/>
            <person name="Abrahante J.E."/>
            <person name="Garbe J."/>
        </authorList>
    </citation>
    <scope>NUCLEOTIDE SEQUENCE</scope>
    <source>
        <strain evidence="2">Duluth1</strain>
        <tissue evidence="2">Whole animal</tissue>
    </source>
</reference>